<sequence>MLFDYIKITIFKQEIEVLKNRYGNVTFLLDIYMVRGVE</sequence>
<dbReference type="Proteomes" id="UP000006004">
    <property type="component" value="Unassembled WGS sequence"/>
</dbReference>
<dbReference type="AlphaFoldDB" id="C5NV38"/>
<evidence type="ECO:0000313" key="1">
    <source>
        <dbReference type="EMBL" id="EER68871.1"/>
    </source>
</evidence>
<reference evidence="1" key="2">
    <citation type="submission" date="2009-06" db="EMBL/GenBank/DDBJ databases">
        <authorList>
            <person name="Sebastian Y."/>
            <person name="Madupu R."/>
            <person name="Durkin A.S."/>
            <person name="Torralba M."/>
            <person name="Methe B."/>
            <person name="Sutton G.G."/>
            <person name="Strausberg R.L."/>
            <person name="Nelson K.E."/>
        </authorList>
    </citation>
    <scope>NUCLEOTIDE SEQUENCE [LARGE SCALE GENOMIC DNA]</scope>
    <source>
        <strain evidence="1">ATCC 10379</strain>
    </source>
</reference>
<protein>
    <submittedName>
        <fullName evidence="1">Uncharacterized protein</fullName>
    </submittedName>
</protein>
<gene>
    <name evidence="1" type="ORF">GEMHA0001_1415</name>
</gene>
<accession>C5NV38</accession>
<proteinExistence type="predicted"/>
<comment type="caution">
    <text evidence="1">The sequence shown here is derived from an EMBL/GenBank/DDBJ whole genome shotgun (WGS) entry which is preliminary data.</text>
</comment>
<reference evidence="1" key="1">
    <citation type="submission" date="2009-01" db="EMBL/GenBank/DDBJ databases">
        <authorList>
            <person name="Fulton L."/>
            <person name="Clifton S."/>
            <person name="Chinwalla A.T."/>
            <person name="Mitreva M."/>
            <person name="Sodergren E."/>
            <person name="Weinstock G."/>
            <person name="Clifton S."/>
            <person name="Dooling D.J."/>
            <person name="Fulton B."/>
            <person name="Minx P."/>
            <person name="Pepin K.H."/>
            <person name="Johnson M."/>
            <person name="Bhonagiri V."/>
            <person name="Nash W.E."/>
            <person name="Mardis E.R."/>
            <person name="Wilson R.K."/>
        </authorList>
    </citation>
    <scope>NUCLEOTIDE SEQUENCE [LARGE SCALE GENOMIC DNA]</scope>
    <source>
        <strain evidence="1">ATCC 10379</strain>
    </source>
</reference>
<organism evidence="1 2">
    <name type="scientific">Gemella haemolysans ATCC 10379</name>
    <dbReference type="NCBI Taxonomy" id="546270"/>
    <lineage>
        <taxon>Bacteria</taxon>
        <taxon>Bacillati</taxon>
        <taxon>Bacillota</taxon>
        <taxon>Bacilli</taxon>
        <taxon>Bacillales</taxon>
        <taxon>Gemellaceae</taxon>
        <taxon>Gemella</taxon>
    </lineage>
</organism>
<name>C5NV38_9BACL</name>
<evidence type="ECO:0000313" key="2">
    <source>
        <dbReference type="Proteomes" id="UP000006004"/>
    </source>
</evidence>
<dbReference type="EMBL" id="ACDZ02000006">
    <property type="protein sequence ID" value="EER68871.1"/>
    <property type="molecule type" value="Genomic_DNA"/>
</dbReference>
<keyword evidence="2" id="KW-1185">Reference proteome</keyword>